<comment type="caution">
    <text evidence="5">The sequence shown here is derived from an EMBL/GenBank/DDBJ whole genome shotgun (WGS) entry which is preliminary data.</text>
</comment>
<keyword evidence="2" id="KW-0645">Protease</keyword>
<dbReference type="Gene3D" id="2.40.10.10">
    <property type="entry name" value="Trypsin-like serine proteases"/>
    <property type="match status" value="1"/>
</dbReference>
<keyword evidence="2" id="KW-0720">Serine protease</keyword>
<dbReference type="PROSITE" id="PS50240">
    <property type="entry name" value="TRYPSIN_DOM"/>
    <property type="match status" value="1"/>
</dbReference>
<dbReference type="PANTHER" id="PTHR24253">
    <property type="entry name" value="TRANSMEMBRANE PROTEASE SERINE"/>
    <property type="match status" value="1"/>
</dbReference>
<sequence>VMSSRVKVVLLSLVAVASAQLVRPQEGPNRGFPNVGSPALVVFTPASLEALIRQQQRKALQQPLQGCGISAEVPIGGTLGEGEQWPWVASIIYNRTRVCAAALVSSRHLLTAAHCFDALPGTTHNNEVWVRLGSADLNDGDRTLNDYTISREIIHPGYESATLENDLAIITLEKDVTFSNTVRPVCFPESIQSYEGNMATILGSGKEAAAAAAVGAVAAPIPRTVLEAAQLLVWNNQECQGAHQHPIRDTHICAGRKVGEINVCKGDSGGPMVVNGPQGWSVIGLVSWASRGGICGQPGEPVVYTRISEYMSWINNKIV</sequence>
<evidence type="ECO:0000259" key="4">
    <source>
        <dbReference type="PROSITE" id="PS50240"/>
    </source>
</evidence>
<dbReference type="InterPro" id="IPR001254">
    <property type="entry name" value="Trypsin_dom"/>
</dbReference>
<dbReference type="InterPro" id="IPR033116">
    <property type="entry name" value="TRYPSIN_SER"/>
</dbReference>
<dbReference type="GO" id="GO:0004252">
    <property type="term" value="F:serine-type endopeptidase activity"/>
    <property type="evidence" value="ECO:0007669"/>
    <property type="project" value="InterPro"/>
</dbReference>
<dbReference type="PRINTS" id="PR00722">
    <property type="entry name" value="CHYMOTRYPSIN"/>
</dbReference>
<keyword evidence="2" id="KW-0378">Hydrolase</keyword>
<keyword evidence="6" id="KW-1185">Reference proteome</keyword>
<dbReference type="EMBL" id="CAXKWB010098425">
    <property type="protein sequence ID" value="CAL4222592.1"/>
    <property type="molecule type" value="Genomic_DNA"/>
</dbReference>
<keyword evidence="1" id="KW-1015">Disulfide bond</keyword>
<dbReference type="GO" id="GO:0006508">
    <property type="term" value="P:proteolysis"/>
    <property type="evidence" value="ECO:0007669"/>
    <property type="project" value="UniProtKB-KW"/>
</dbReference>
<feature type="domain" description="Peptidase S1" evidence="4">
    <location>
        <begin position="74"/>
        <end position="319"/>
    </location>
</feature>
<feature type="chain" id="PRO_5043674163" description="Peptidase S1 domain-containing protein" evidence="3">
    <location>
        <begin position="20"/>
        <end position="319"/>
    </location>
</feature>
<evidence type="ECO:0000313" key="6">
    <source>
        <dbReference type="Proteomes" id="UP001497623"/>
    </source>
</evidence>
<keyword evidence="3" id="KW-0732">Signal</keyword>
<dbReference type="AlphaFoldDB" id="A0AAV2SQ34"/>
<dbReference type="CDD" id="cd00190">
    <property type="entry name" value="Tryp_SPc"/>
    <property type="match status" value="1"/>
</dbReference>
<feature type="signal peptide" evidence="3">
    <location>
        <begin position="1"/>
        <end position="19"/>
    </location>
</feature>
<evidence type="ECO:0000313" key="5">
    <source>
        <dbReference type="EMBL" id="CAL4222592.1"/>
    </source>
</evidence>
<evidence type="ECO:0000256" key="3">
    <source>
        <dbReference type="SAM" id="SignalP"/>
    </source>
</evidence>
<dbReference type="SMART" id="SM00020">
    <property type="entry name" value="Tryp_SPc"/>
    <property type="match status" value="1"/>
</dbReference>
<dbReference type="FunFam" id="2.40.10.10:FF:000068">
    <property type="entry name" value="transmembrane protease serine 2"/>
    <property type="match status" value="1"/>
</dbReference>
<dbReference type="SUPFAM" id="SSF50494">
    <property type="entry name" value="Trypsin-like serine proteases"/>
    <property type="match status" value="1"/>
</dbReference>
<feature type="non-terminal residue" evidence="5">
    <location>
        <position position="1"/>
    </location>
</feature>
<dbReference type="InterPro" id="IPR018114">
    <property type="entry name" value="TRYPSIN_HIS"/>
</dbReference>
<evidence type="ECO:0000256" key="1">
    <source>
        <dbReference type="ARBA" id="ARBA00023157"/>
    </source>
</evidence>
<dbReference type="PROSITE" id="PS00134">
    <property type="entry name" value="TRYPSIN_HIS"/>
    <property type="match status" value="1"/>
</dbReference>
<gene>
    <name evidence="5" type="ORF">MNOR_LOCUS39195</name>
</gene>
<dbReference type="Pfam" id="PF00089">
    <property type="entry name" value="Trypsin"/>
    <property type="match status" value="1"/>
</dbReference>
<dbReference type="InterPro" id="IPR043504">
    <property type="entry name" value="Peptidase_S1_PA_chymotrypsin"/>
</dbReference>
<reference evidence="5 6" key="1">
    <citation type="submission" date="2024-05" db="EMBL/GenBank/DDBJ databases">
        <authorList>
            <person name="Wallberg A."/>
        </authorList>
    </citation>
    <scope>NUCLEOTIDE SEQUENCE [LARGE SCALE GENOMIC DNA]</scope>
</reference>
<evidence type="ECO:0000256" key="2">
    <source>
        <dbReference type="RuleBase" id="RU363034"/>
    </source>
</evidence>
<proteinExistence type="predicted"/>
<protein>
    <recommendedName>
        <fullName evidence="4">Peptidase S1 domain-containing protein</fullName>
    </recommendedName>
</protein>
<name>A0AAV2SQ34_MEGNR</name>
<dbReference type="Proteomes" id="UP001497623">
    <property type="component" value="Unassembled WGS sequence"/>
</dbReference>
<dbReference type="PANTHER" id="PTHR24253:SF103">
    <property type="entry name" value="TRANSMEMBRANE PROTEASE SERINE 7"/>
    <property type="match status" value="1"/>
</dbReference>
<dbReference type="InterPro" id="IPR001314">
    <property type="entry name" value="Peptidase_S1A"/>
</dbReference>
<dbReference type="PROSITE" id="PS00135">
    <property type="entry name" value="TRYPSIN_SER"/>
    <property type="match status" value="1"/>
</dbReference>
<dbReference type="InterPro" id="IPR009003">
    <property type="entry name" value="Peptidase_S1_PA"/>
</dbReference>
<accession>A0AAV2SQ34</accession>
<organism evidence="5 6">
    <name type="scientific">Meganyctiphanes norvegica</name>
    <name type="common">Northern krill</name>
    <name type="synonym">Thysanopoda norvegica</name>
    <dbReference type="NCBI Taxonomy" id="48144"/>
    <lineage>
        <taxon>Eukaryota</taxon>
        <taxon>Metazoa</taxon>
        <taxon>Ecdysozoa</taxon>
        <taxon>Arthropoda</taxon>
        <taxon>Crustacea</taxon>
        <taxon>Multicrustacea</taxon>
        <taxon>Malacostraca</taxon>
        <taxon>Eumalacostraca</taxon>
        <taxon>Eucarida</taxon>
        <taxon>Euphausiacea</taxon>
        <taxon>Euphausiidae</taxon>
        <taxon>Meganyctiphanes</taxon>
    </lineage>
</organism>